<organism evidence="4 5">
    <name type="scientific">Artemisia annua</name>
    <name type="common">Sweet wormwood</name>
    <dbReference type="NCBI Taxonomy" id="35608"/>
    <lineage>
        <taxon>Eukaryota</taxon>
        <taxon>Viridiplantae</taxon>
        <taxon>Streptophyta</taxon>
        <taxon>Embryophyta</taxon>
        <taxon>Tracheophyta</taxon>
        <taxon>Spermatophyta</taxon>
        <taxon>Magnoliopsida</taxon>
        <taxon>eudicotyledons</taxon>
        <taxon>Gunneridae</taxon>
        <taxon>Pentapetalae</taxon>
        <taxon>asterids</taxon>
        <taxon>campanulids</taxon>
        <taxon>Asterales</taxon>
        <taxon>Asteraceae</taxon>
        <taxon>Asteroideae</taxon>
        <taxon>Anthemideae</taxon>
        <taxon>Artemisiinae</taxon>
        <taxon>Artemisia</taxon>
    </lineage>
</organism>
<dbReference type="Pfam" id="PF25390">
    <property type="entry name" value="WD40_RLD"/>
    <property type="match status" value="1"/>
</dbReference>
<dbReference type="PROSITE" id="PS50012">
    <property type="entry name" value="RCC1_3"/>
    <property type="match status" value="6"/>
</dbReference>
<dbReference type="Pfam" id="PF16457">
    <property type="entry name" value="PH_12"/>
    <property type="match status" value="1"/>
</dbReference>
<dbReference type="InterPro" id="IPR051210">
    <property type="entry name" value="Ub_ligase/GEF_domain"/>
</dbReference>
<evidence type="ECO:0000313" key="5">
    <source>
        <dbReference type="Proteomes" id="UP000245207"/>
    </source>
</evidence>
<evidence type="ECO:0000313" key="4">
    <source>
        <dbReference type="EMBL" id="PWA51910.1"/>
    </source>
</evidence>
<comment type="caution">
    <text evidence="4">The sequence shown here is derived from an EMBL/GenBank/DDBJ whole genome shotgun (WGS) entry which is preliminary data.</text>
</comment>
<feature type="repeat" description="RCC1" evidence="2">
    <location>
        <begin position="306"/>
        <end position="357"/>
    </location>
</feature>
<dbReference type="Gene3D" id="2.130.10.30">
    <property type="entry name" value="Regulator of chromosome condensation 1/beta-lactamase-inhibitor protein II"/>
    <property type="match status" value="3"/>
</dbReference>
<proteinExistence type="predicted"/>
<dbReference type="PROSITE" id="PS00626">
    <property type="entry name" value="RCC1_2"/>
    <property type="match status" value="3"/>
</dbReference>
<dbReference type="EMBL" id="PKPP01007989">
    <property type="protein sequence ID" value="PWA51910.1"/>
    <property type="molecule type" value="Genomic_DNA"/>
</dbReference>
<evidence type="ECO:0000259" key="3">
    <source>
        <dbReference type="SMART" id="SM00233"/>
    </source>
</evidence>
<protein>
    <recommendedName>
        <fullName evidence="3">PH domain-containing protein</fullName>
    </recommendedName>
</protein>
<name>A0A2U1LSD5_ARTAN</name>
<dbReference type="PANTHER" id="PTHR22870:SF358">
    <property type="entry name" value="REGULATOR OF CHROMOSOME CONDENSATION (RCC1) FAMILY WITH FYVE ZINC FINGER DOMAIN-CONTAINING PROTEIN"/>
    <property type="match status" value="1"/>
</dbReference>
<dbReference type="STRING" id="35608.A0A2U1LSD5"/>
<dbReference type="AlphaFoldDB" id="A0A2U1LSD5"/>
<dbReference type="InterPro" id="IPR011993">
    <property type="entry name" value="PH-like_dom_sf"/>
</dbReference>
<accession>A0A2U1LSD5</accession>
<dbReference type="CDD" id="cd13365">
    <property type="entry name" value="PH_PLC_plant-like"/>
    <property type="match status" value="1"/>
</dbReference>
<dbReference type="PANTHER" id="PTHR22870">
    <property type="entry name" value="REGULATOR OF CHROMOSOME CONDENSATION"/>
    <property type="match status" value="1"/>
</dbReference>
<feature type="repeat" description="RCC1" evidence="2">
    <location>
        <begin position="413"/>
        <end position="464"/>
    </location>
</feature>
<feature type="domain" description="PH" evidence="3">
    <location>
        <begin position="20"/>
        <end position="124"/>
    </location>
</feature>
<dbReference type="InterPro" id="IPR000408">
    <property type="entry name" value="Reg_chr_condens"/>
</dbReference>
<feature type="repeat" description="RCC1" evidence="2">
    <location>
        <begin position="358"/>
        <end position="412"/>
    </location>
</feature>
<keyword evidence="5" id="KW-1185">Reference proteome</keyword>
<dbReference type="Gene3D" id="2.30.29.30">
    <property type="entry name" value="Pleckstrin-homology domain (PH domain)/Phosphotyrosine-binding domain (PTB)"/>
    <property type="match status" value="1"/>
</dbReference>
<feature type="repeat" description="RCC1" evidence="2">
    <location>
        <begin position="572"/>
        <end position="623"/>
    </location>
</feature>
<dbReference type="OrthoDB" id="5981550at2759"/>
<dbReference type="FunFam" id="2.130.10.30:FF:000028">
    <property type="entry name" value="PH, RCC1 and FYVE domains-containing protein 1"/>
    <property type="match status" value="1"/>
</dbReference>
<feature type="repeat" description="RCC1" evidence="2">
    <location>
        <begin position="244"/>
        <end position="305"/>
    </location>
</feature>
<keyword evidence="1" id="KW-0677">Repeat</keyword>
<evidence type="ECO:0000256" key="1">
    <source>
        <dbReference type="ARBA" id="ARBA00022737"/>
    </source>
</evidence>
<evidence type="ECO:0000256" key="2">
    <source>
        <dbReference type="PROSITE-ProRule" id="PRU00235"/>
    </source>
</evidence>
<dbReference type="SUPFAM" id="SSF50985">
    <property type="entry name" value="RCC1/BLIP-II"/>
    <property type="match status" value="1"/>
</dbReference>
<sequence>MTDLLRTSYDERNIGQAIASLKRGTCLLKYGRRGKPKFCPFRLSNDETTIIWYVKMKEKQLRLSNVSKIIAGQRTANFQRYPRPEKEYQSFSLIYQKRSLDVICKDKDEAENWFAALRALISRNNSQNWRSMVTCDGLSSDASSNPLRRSSQSIVSNSSSDVSLECLGNNETLTGMVNKPKQKTHGKSILRSSILYWVKQILQPSVGPDDQYACDSTDTSRLSISSSVSSSSQESFLEDFESLKDVFIWGEGVGDGFLGGGVNRIGSTYSVRIDALLPKVLKSTTVLNAQKISCGSRHAVLVTKHGFIYSWGEGPCGRLGHGVESSISTPQIIDNLNGLNIESIACGENHTCAVTQNGDLYTWGDGIHNFGLLGHESGINYWTPRKVRSEMEGMRITFVSCGAWHTAAITSEGILFTFGDGTFGALGHGDSSSTYCPKIVEALKGLYTQRVACGVWHTAAIVKTGSEPSSFGSVRARKIFTWGNEDKGQLGHDDKDPRFVPSCVLSLYDKNFCQVACGSSMTVALTTSGQVYMMGGPESTSDFPLCVEGLKDDYVKEIACGSHHVAVLNSKFEVYTWGKGANGQLGHGDRKDRGIPTLVEALSDKRVKSVACGSNVTVSLCLQKRVVMNHFISEDNFTTATIAGLLSVCSSKKSLKALLAPDIDKPYRVCDDCHSKLNNDNMKTSYPSPKVGRCKSIDCKSGKIMDLTSPVYKPHGLLSRFSFASPAENQMHILDALSA</sequence>
<gene>
    <name evidence="4" type="ORF">CTI12_AA459840</name>
</gene>
<dbReference type="PRINTS" id="PR00633">
    <property type="entry name" value="RCCNDNSATION"/>
</dbReference>
<dbReference type="Proteomes" id="UP000245207">
    <property type="component" value="Unassembled WGS sequence"/>
</dbReference>
<dbReference type="InterPro" id="IPR009091">
    <property type="entry name" value="RCC1/BLIP-II"/>
</dbReference>
<dbReference type="SMART" id="SM00233">
    <property type="entry name" value="PH"/>
    <property type="match status" value="1"/>
</dbReference>
<dbReference type="InterPro" id="IPR001849">
    <property type="entry name" value="PH_domain"/>
</dbReference>
<dbReference type="SUPFAM" id="SSF50729">
    <property type="entry name" value="PH domain-like"/>
    <property type="match status" value="1"/>
</dbReference>
<reference evidence="4 5" key="1">
    <citation type="journal article" date="2018" name="Mol. Plant">
        <title>The genome of Artemisia annua provides insight into the evolution of Asteraceae family and artemisinin biosynthesis.</title>
        <authorList>
            <person name="Shen Q."/>
            <person name="Zhang L."/>
            <person name="Liao Z."/>
            <person name="Wang S."/>
            <person name="Yan T."/>
            <person name="Shi P."/>
            <person name="Liu M."/>
            <person name="Fu X."/>
            <person name="Pan Q."/>
            <person name="Wang Y."/>
            <person name="Lv Z."/>
            <person name="Lu X."/>
            <person name="Zhang F."/>
            <person name="Jiang W."/>
            <person name="Ma Y."/>
            <person name="Chen M."/>
            <person name="Hao X."/>
            <person name="Li L."/>
            <person name="Tang Y."/>
            <person name="Lv G."/>
            <person name="Zhou Y."/>
            <person name="Sun X."/>
            <person name="Brodelius P.E."/>
            <person name="Rose J.K.C."/>
            <person name="Tang K."/>
        </authorList>
    </citation>
    <scope>NUCLEOTIDE SEQUENCE [LARGE SCALE GENOMIC DNA]</scope>
    <source>
        <strain evidence="5">cv. Huhao1</strain>
        <tissue evidence="4">Leaf</tissue>
    </source>
</reference>
<feature type="repeat" description="RCC1" evidence="2">
    <location>
        <begin position="477"/>
        <end position="528"/>
    </location>
</feature>
<dbReference type="InterPro" id="IPR058923">
    <property type="entry name" value="RCC1-like_dom"/>
</dbReference>